<evidence type="ECO:0000256" key="4">
    <source>
        <dbReference type="ARBA" id="ARBA00023015"/>
    </source>
</evidence>
<keyword evidence="4" id="KW-0805">Transcription regulation</keyword>
<organism evidence="9 10">
    <name type="scientific">Kitasatospora cineracea</name>
    <dbReference type="NCBI Taxonomy" id="88074"/>
    <lineage>
        <taxon>Bacteria</taxon>
        <taxon>Bacillati</taxon>
        <taxon>Actinomycetota</taxon>
        <taxon>Actinomycetes</taxon>
        <taxon>Kitasatosporales</taxon>
        <taxon>Streptomycetaceae</taxon>
        <taxon>Kitasatospora</taxon>
    </lineage>
</organism>
<dbReference type="SMART" id="SM00331">
    <property type="entry name" value="PP2C_SIG"/>
    <property type="match status" value="1"/>
</dbReference>
<evidence type="ECO:0000259" key="8">
    <source>
        <dbReference type="PROSITE" id="PS50921"/>
    </source>
</evidence>
<dbReference type="InterPro" id="IPR035965">
    <property type="entry name" value="PAS-like_dom_sf"/>
</dbReference>
<dbReference type="GO" id="GO:0016791">
    <property type="term" value="F:phosphatase activity"/>
    <property type="evidence" value="ECO:0007669"/>
    <property type="project" value="TreeGrafter"/>
</dbReference>
<dbReference type="EMBL" id="RKQG01000001">
    <property type="protein sequence ID" value="RPE36499.1"/>
    <property type="molecule type" value="Genomic_DNA"/>
</dbReference>
<dbReference type="InterPro" id="IPR029016">
    <property type="entry name" value="GAF-like_dom_sf"/>
</dbReference>
<dbReference type="InterPro" id="IPR036388">
    <property type="entry name" value="WH-like_DNA-bd_sf"/>
</dbReference>
<dbReference type="InterPro" id="IPR011006">
    <property type="entry name" value="CheY-like_superfamily"/>
</dbReference>
<dbReference type="Pfam" id="PF03861">
    <property type="entry name" value="ANTAR"/>
    <property type="match status" value="1"/>
</dbReference>
<gene>
    <name evidence="9" type="ORF">EDD38_4874</name>
</gene>
<dbReference type="PANTHER" id="PTHR43156">
    <property type="entry name" value="STAGE II SPORULATION PROTEIN E-RELATED"/>
    <property type="match status" value="1"/>
</dbReference>
<name>A0A3N4RZX8_9ACTN</name>
<dbReference type="InterPro" id="IPR000700">
    <property type="entry name" value="PAS-assoc_C"/>
</dbReference>
<dbReference type="SUPFAM" id="SSF52172">
    <property type="entry name" value="CheY-like"/>
    <property type="match status" value="1"/>
</dbReference>
<dbReference type="SMART" id="SM01012">
    <property type="entry name" value="ANTAR"/>
    <property type="match status" value="1"/>
</dbReference>
<accession>A0A3N4RZX8</accession>
<evidence type="ECO:0000313" key="9">
    <source>
        <dbReference type="EMBL" id="RPE36499.1"/>
    </source>
</evidence>
<evidence type="ECO:0000256" key="2">
    <source>
        <dbReference type="ARBA" id="ARBA00022777"/>
    </source>
</evidence>
<dbReference type="SUPFAM" id="SSF81606">
    <property type="entry name" value="PP2C-like"/>
    <property type="match status" value="1"/>
</dbReference>
<feature type="domain" description="PAC" evidence="7">
    <location>
        <begin position="541"/>
        <end position="592"/>
    </location>
</feature>
<keyword evidence="2" id="KW-0418">Kinase</keyword>
<dbReference type="PROSITE" id="PS50113">
    <property type="entry name" value="PAC"/>
    <property type="match status" value="1"/>
</dbReference>
<evidence type="ECO:0000256" key="3">
    <source>
        <dbReference type="ARBA" id="ARBA00022801"/>
    </source>
</evidence>
<evidence type="ECO:0000256" key="1">
    <source>
        <dbReference type="ARBA" id="ARBA00022679"/>
    </source>
</evidence>
<dbReference type="AlphaFoldDB" id="A0A3N4RZX8"/>
<dbReference type="SUPFAM" id="SSF55785">
    <property type="entry name" value="PYP-like sensor domain (PAS domain)"/>
    <property type="match status" value="2"/>
</dbReference>
<dbReference type="Pfam" id="PF13185">
    <property type="entry name" value="GAF_2"/>
    <property type="match status" value="1"/>
</dbReference>
<feature type="compositionally biased region" description="Pro residues" evidence="6">
    <location>
        <begin position="78"/>
        <end position="93"/>
    </location>
</feature>
<dbReference type="Gene3D" id="3.30.450.20">
    <property type="entry name" value="PAS domain"/>
    <property type="match status" value="2"/>
</dbReference>
<dbReference type="SUPFAM" id="SSF55781">
    <property type="entry name" value="GAF domain-like"/>
    <property type="match status" value="1"/>
</dbReference>
<dbReference type="InterPro" id="IPR052016">
    <property type="entry name" value="Bact_Sigma-Reg"/>
</dbReference>
<dbReference type="InterPro" id="IPR003018">
    <property type="entry name" value="GAF"/>
</dbReference>
<dbReference type="Proteomes" id="UP000266906">
    <property type="component" value="Unassembled WGS sequence"/>
</dbReference>
<dbReference type="InterPro" id="IPR036457">
    <property type="entry name" value="PPM-type-like_dom_sf"/>
</dbReference>
<dbReference type="RefSeq" id="WP_123819499.1">
    <property type="nucleotide sequence ID" value="NZ_RKQG01000001.1"/>
</dbReference>
<protein>
    <submittedName>
        <fullName evidence="9">Serine phosphatase RsbU (Regulator of sigma subunit)</fullName>
    </submittedName>
</protein>
<sequence length="850" mass="90561">MDGEQSALEATVDRLRTELEGLRTAMRTRAVIEQAKGVLVGRLGCTPEEAFEQLVSRSQTENRKLAQLAADLLANAAPPPAARDVPADPPAEPSPAAAVQDAPVQDAPVQDAPMQDAPVQGAPVQGAPVQGAPAQDAPAQAESASEGENEGERKDTGAGESREGLATRFHLAAAALTTAADPDELAERLYRAALAPLGAGALVLAVREPDGALRLVGAYGVASRQLSQWQRIPPRTRVPLTEAVRTDRPVWVADRREFAARYPELAGDDLVPGTTVCALPLHARGRLLGALKIGWPEPHHPAPAVEAHLAALADLAADTLLRLPGVLLTEAPPTGLDPAGAPWFRAVLDGLLDPVLVLGTVRDRDGKVVDLQVEHANAPTVDLAGRDATELRGRRLTELYPGMVASGTFDRLRTAAADGIPYRGEAERYVETVAGSARASAMTVCAIPFQDGLLLTWRAHDERDRRIAQLAQTARLARVGTWEWHPGERRIACSDDVPNLFGAPAGTDRLDPRTALGAIAPADREAVRAAALALLDGRTPVTVDFAVRAADGYRSLRALGETAVADDGRLLSLSGVVQDVTSWRRAEQALSEIRDRLADQRRRTGDEQRAVRALQQALMRPPAGRPVPGLDSAGRYLPAERAHKVGGDWYELLDLPDGTVLLAVGDVSGHGLPAAVAMSQLRYALRGMAYDDAEPGQLLDRLDRMLCHQRADHIAAVTVARLDPRTGHLAWARAGHLPPVLLHDGTARSLEPPPGLILGVNPRARRSTAELDLAPGDTLLLYTDGLIERRGAAPGTGPGADPGGVTRLLHACTDYRAAPDPSGLVDHLLRRFRAPNPFDDICLLAVRRRP</sequence>
<proteinExistence type="predicted"/>
<dbReference type="GO" id="GO:0003723">
    <property type="term" value="F:RNA binding"/>
    <property type="evidence" value="ECO:0007669"/>
    <property type="project" value="InterPro"/>
</dbReference>
<feature type="region of interest" description="Disordered" evidence="6">
    <location>
        <begin position="78"/>
        <end position="162"/>
    </location>
</feature>
<evidence type="ECO:0000256" key="6">
    <source>
        <dbReference type="SAM" id="MobiDB-lite"/>
    </source>
</evidence>
<feature type="compositionally biased region" description="Low complexity" evidence="6">
    <location>
        <begin position="94"/>
        <end position="146"/>
    </location>
</feature>
<keyword evidence="5" id="KW-0804">Transcription</keyword>
<evidence type="ECO:0000256" key="5">
    <source>
        <dbReference type="ARBA" id="ARBA00023163"/>
    </source>
</evidence>
<comment type="caution">
    <text evidence="9">The sequence shown here is derived from an EMBL/GenBank/DDBJ whole genome shotgun (WGS) entry which is preliminary data.</text>
</comment>
<dbReference type="InterPro" id="IPR001932">
    <property type="entry name" value="PPM-type_phosphatase-like_dom"/>
</dbReference>
<reference evidence="9 10" key="1">
    <citation type="submission" date="2018-11" db="EMBL/GenBank/DDBJ databases">
        <title>Sequencing the genomes of 1000 actinobacteria strains.</title>
        <authorList>
            <person name="Klenk H.-P."/>
        </authorList>
    </citation>
    <scope>NUCLEOTIDE SEQUENCE [LARGE SCALE GENOMIC DNA]</scope>
    <source>
        <strain evidence="9 10">DSM 44781</strain>
    </source>
</reference>
<dbReference type="GO" id="GO:0016301">
    <property type="term" value="F:kinase activity"/>
    <property type="evidence" value="ECO:0007669"/>
    <property type="project" value="UniProtKB-KW"/>
</dbReference>
<dbReference type="PROSITE" id="PS50921">
    <property type="entry name" value="ANTAR"/>
    <property type="match status" value="1"/>
</dbReference>
<feature type="domain" description="ANTAR" evidence="8">
    <location>
        <begin position="12"/>
        <end position="73"/>
    </location>
</feature>
<keyword evidence="1" id="KW-0808">Transferase</keyword>
<dbReference type="Gene3D" id="1.10.10.10">
    <property type="entry name" value="Winged helix-like DNA-binding domain superfamily/Winged helix DNA-binding domain"/>
    <property type="match status" value="1"/>
</dbReference>
<keyword evidence="10" id="KW-1185">Reference proteome</keyword>
<keyword evidence="3" id="KW-0378">Hydrolase</keyword>
<dbReference type="PANTHER" id="PTHR43156:SF2">
    <property type="entry name" value="STAGE II SPORULATION PROTEIN E"/>
    <property type="match status" value="1"/>
</dbReference>
<evidence type="ECO:0000313" key="10">
    <source>
        <dbReference type="Proteomes" id="UP000266906"/>
    </source>
</evidence>
<dbReference type="InterPro" id="IPR005561">
    <property type="entry name" value="ANTAR"/>
</dbReference>
<dbReference type="Pfam" id="PF07228">
    <property type="entry name" value="SpoIIE"/>
    <property type="match status" value="1"/>
</dbReference>
<evidence type="ECO:0000259" key="7">
    <source>
        <dbReference type="PROSITE" id="PS50113"/>
    </source>
</evidence>
<dbReference type="Gene3D" id="3.60.40.10">
    <property type="entry name" value="PPM-type phosphatase domain"/>
    <property type="match status" value="1"/>
</dbReference>
<feature type="compositionally biased region" description="Basic and acidic residues" evidence="6">
    <location>
        <begin position="150"/>
        <end position="162"/>
    </location>
</feature>
<dbReference type="Gene3D" id="3.30.450.40">
    <property type="match status" value="1"/>
</dbReference>